<protein>
    <submittedName>
        <fullName evidence="7">O-antigen/teichoic acid export membrane protein</fullName>
    </submittedName>
</protein>
<feature type="transmembrane region" description="Helical" evidence="6">
    <location>
        <begin position="46"/>
        <end position="64"/>
    </location>
</feature>
<keyword evidence="2" id="KW-1003">Cell membrane</keyword>
<accession>A0A839YWS3</accession>
<feature type="transmembrane region" description="Helical" evidence="6">
    <location>
        <begin position="188"/>
        <end position="207"/>
    </location>
</feature>
<feature type="transmembrane region" description="Helical" evidence="6">
    <location>
        <begin position="131"/>
        <end position="153"/>
    </location>
</feature>
<evidence type="ECO:0000256" key="2">
    <source>
        <dbReference type="ARBA" id="ARBA00022475"/>
    </source>
</evidence>
<keyword evidence="8" id="KW-1185">Reference proteome</keyword>
<keyword evidence="4 6" id="KW-1133">Transmembrane helix</keyword>
<gene>
    <name evidence="7" type="ORF">FHS50_000662</name>
</gene>
<proteinExistence type="predicted"/>
<name>A0A839YWS3_9SPHN</name>
<dbReference type="Proteomes" id="UP000578569">
    <property type="component" value="Unassembled WGS sequence"/>
</dbReference>
<feature type="transmembrane region" description="Helical" evidence="6">
    <location>
        <begin position="306"/>
        <end position="329"/>
    </location>
</feature>
<dbReference type="Pfam" id="PF01943">
    <property type="entry name" value="Polysacc_synt"/>
    <property type="match status" value="1"/>
</dbReference>
<dbReference type="AlphaFoldDB" id="A0A839YWS3"/>
<organism evidence="7 8">
    <name type="scientific">Sphingomicrobium lutaoense</name>
    <dbReference type="NCBI Taxonomy" id="515949"/>
    <lineage>
        <taxon>Bacteria</taxon>
        <taxon>Pseudomonadati</taxon>
        <taxon>Pseudomonadota</taxon>
        <taxon>Alphaproteobacteria</taxon>
        <taxon>Sphingomonadales</taxon>
        <taxon>Sphingomonadaceae</taxon>
        <taxon>Sphingomicrobium</taxon>
    </lineage>
</organism>
<dbReference type="RefSeq" id="WP_183932967.1">
    <property type="nucleotide sequence ID" value="NZ_JACICF010000001.1"/>
</dbReference>
<evidence type="ECO:0000256" key="4">
    <source>
        <dbReference type="ARBA" id="ARBA00022989"/>
    </source>
</evidence>
<dbReference type="EMBL" id="JACICF010000001">
    <property type="protein sequence ID" value="MBB3763639.1"/>
    <property type="molecule type" value="Genomic_DNA"/>
</dbReference>
<evidence type="ECO:0000256" key="5">
    <source>
        <dbReference type="ARBA" id="ARBA00023136"/>
    </source>
</evidence>
<dbReference type="InterPro" id="IPR002797">
    <property type="entry name" value="Polysacc_synth"/>
</dbReference>
<sequence>MRHWLADRHFRSLLKNSGYLTVAKVIAAIASLATLALAGRGLGLEGFGLLILVISYAQAASGISRFQSWQLIIRYGGGPYDKGDADPLKRATGFSLGLDIVSGLLGMVGAMLLLPLVGGWFGLPDPLIGEAMLYCLIIPFLAAATPVGILRVLDRFDLLSLQSSLYPIVRAILIGIAYWQGWPFAAYLLIWFLTEMFGQLLAWWWSWRELRRKDLTQGIAPTLRPDGLERAWPFAINVNLTITLKAAWGPVARLIVGGLLGPAGAALYRVAASIADSAQKPADLFAKAFYPEIVKMDVRSSRPWQFLLRGAALAAAIGLAAFLLLVIGGRPLIALTFGEEFLGAFAPLLVMAGVPLLVLISFPLQPTLYALDKPQSPLIARAVGVLAFLIAIFPLSEHFGLIGAAGAYLFGNVVMTAMLVGQTLREYRRIAPRGVKAPKRS</sequence>
<comment type="caution">
    <text evidence="7">The sequence shown here is derived from an EMBL/GenBank/DDBJ whole genome shotgun (WGS) entry which is preliminary data.</text>
</comment>
<keyword evidence="5 6" id="KW-0472">Membrane</keyword>
<dbReference type="GO" id="GO:0005886">
    <property type="term" value="C:plasma membrane"/>
    <property type="evidence" value="ECO:0007669"/>
    <property type="project" value="UniProtKB-SubCell"/>
</dbReference>
<evidence type="ECO:0000313" key="7">
    <source>
        <dbReference type="EMBL" id="MBB3763639.1"/>
    </source>
</evidence>
<comment type="subcellular location">
    <subcellularLocation>
        <location evidence="1">Cell membrane</location>
        <topology evidence="1">Multi-pass membrane protein</topology>
    </subcellularLocation>
</comment>
<dbReference type="PANTHER" id="PTHR30250:SF31">
    <property type="entry name" value="INNER MEMBRANE PROTEIN YGHQ"/>
    <property type="match status" value="1"/>
</dbReference>
<feature type="transmembrane region" description="Helical" evidence="6">
    <location>
        <begin position="341"/>
        <end position="364"/>
    </location>
</feature>
<keyword evidence="3 6" id="KW-0812">Transmembrane</keyword>
<evidence type="ECO:0000256" key="1">
    <source>
        <dbReference type="ARBA" id="ARBA00004651"/>
    </source>
</evidence>
<feature type="transmembrane region" description="Helical" evidence="6">
    <location>
        <begin position="401"/>
        <end position="420"/>
    </location>
</feature>
<dbReference type="InterPro" id="IPR050833">
    <property type="entry name" value="Poly_Biosynth_Transport"/>
</dbReference>
<evidence type="ECO:0000313" key="8">
    <source>
        <dbReference type="Proteomes" id="UP000578569"/>
    </source>
</evidence>
<feature type="transmembrane region" description="Helical" evidence="6">
    <location>
        <begin position="165"/>
        <end position="182"/>
    </location>
</feature>
<dbReference type="PANTHER" id="PTHR30250">
    <property type="entry name" value="PST FAMILY PREDICTED COLANIC ACID TRANSPORTER"/>
    <property type="match status" value="1"/>
</dbReference>
<reference evidence="7 8" key="1">
    <citation type="submission" date="2020-08" db="EMBL/GenBank/DDBJ databases">
        <title>Genomic Encyclopedia of Type Strains, Phase IV (KMG-IV): sequencing the most valuable type-strain genomes for metagenomic binning, comparative biology and taxonomic classification.</title>
        <authorList>
            <person name="Goeker M."/>
        </authorList>
    </citation>
    <scope>NUCLEOTIDE SEQUENCE [LARGE SCALE GENOMIC DNA]</scope>
    <source>
        <strain evidence="7 8">DSM 24194</strain>
    </source>
</reference>
<evidence type="ECO:0000256" key="3">
    <source>
        <dbReference type="ARBA" id="ARBA00022692"/>
    </source>
</evidence>
<feature type="transmembrane region" description="Helical" evidence="6">
    <location>
        <begin position="21"/>
        <end position="40"/>
    </location>
</feature>
<feature type="transmembrane region" description="Helical" evidence="6">
    <location>
        <begin position="376"/>
        <end position="395"/>
    </location>
</feature>
<feature type="transmembrane region" description="Helical" evidence="6">
    <location>
        <begin position="96"/>
        <end position="119"/>
    </location>
</feature>
<evidence type="ECO:0000256" key="6">
    <source>
        <dbReference type="SAM" id="Phobius"/>
    </source>
</evidence>